<dbReference type="KEGG" id="gsh:117364381"/>
<organism evidence="2 3">
    <name type="scientific">Geotrypetes seraphini</name>
    <name type="common">Gaboon caecilian</name>
    <name type="synonym">Caecilia seraphini</name>
    <dbReference type="NCBI Taxonomy" id="260995"/>
    <lineage>
        <taxon>Eukaryota</taxon>
        <taxon>Metazoa</taxon>
        <taxon>Chordata</taxon>
        <taxon>Craniata</taxon>
        <taxon>Vertebrata</taxon>
        <taxon>Euteleostomi</taxon>
        <taxon>Amphibia</taxon>
        <taxon>Gymnophiona</taxon>
        <taxon>Geotrypetes</taxon>
    </lineage>
</organism>
<dbReference type="CTD" id="55195"/>
<dbReference type="PANTHER" id="PTHR16065:SF2">
    <property type="entry name" value="COILED-COIL DOMAIN CONTAINING 198"/>
    <property type="match status" value="1"/>
</dbReference>
<dbReference type="PANTHER" id="PTHR16065">
    <property type="entry name" value="COILED-COIL DOMAIN CONTAINING 198"/>
    <property type="match status" value="1"/>
</dbReference>
<protein>
    <submittedName>
        <fullName evidence="3">Uncharacterized protein CCDC198 isoform X1</fullName>
    </submittedName>
</protein>
<dbReference type="Proteomes" id="UP000515159">
    <property type="component" value="Chromosome 7"/>
</dbReference>
<dbReference type="AlphaFoldDB" id="A0A6P8RW33"/>
<dbReference type="GeneID" id="117364381"/>
<feature type="coiled-coil region" evidence="1">
    <location>
        <begin position="149"/>
        <end position="207"/>
    </location>
</feature>
<evidence type="ECO:0000313" key="2">
    <source>
        <dbReference type="Proteomes" id="UP000515159"/>
    </source>
</evidence>
<proteinExistence type="predicted"/>
<sequence>MGLGYSKTSHKITKVTPLQNRDVHVSLHSANYGFNGNVNTSLCSFETMDKRSAMFERQLPPLRETLHGRCPEVPRAISYDILLETGETSIIKRHPPRRLQKLNPAELSSVITSEMLLKKQEAVTARKTKELEMRVQTAKQTSGTRQHLLKKQMLELNRKRQEMNYLQSQAELKRSLQREARISKHKMRELKAQKVREKAQKSNDEDEYLTMEHDETFNTDTGDSWNEDFIHQCNTPLYQPHKSTKLESWFLKHSADKDLHYDSSSDDSSDSWKREESRLQRRPVLIRTKTERIPVFDEFFDQQI</sequence>
<dbReference type="RefSeq" id="XP_033809413.1">
    <property type="nucleotide sequence ID" value="XM_033953522.1"/>
</dbReference>
<dbReference type="InParanoid" id="A0A6P8RW33"/>
<name>A0A6P8RW33_GEOSA</name>
<accession>A0A6P8RW33</accession>
<reference evidence="3" key="1">
    <citation type="submission" date="2025-08" db="UniProtKB">
        <authorList>
            <consortium name="RefSeq"/>
        </authorList>
    </citation>
    <scope>IDENTIFICATION</scope>
</reference>
<keyword evidence="1" id="KW-0175">Coiled coil</keyword>
<dbReference type="InterPro" id="IPR029235">
    <property type="entry name" value="FAME"/>
</dbReference>
<dbReference type="OrthoDB" id="6344011at2759"/>
<evidence type="ECO:0000256" key="1">
    <source>
        <dbReference type="SAM" id="Coils"/>
    </source>
</evidence>
<dbReference type="Pfam" id="PF15398">
    <property type="entry name" value="DUF4619"/>
    <property type="match status" value="1"/>
</dbReference>
<dbReference type="FunCoup" id="A0A6P8RW33">
    <property type="interactions" value="6"/>
</dbReference>
<gene>
    <name evidence="3" type="primary">CCDC198</name>
</gene>
<keyword evidence="2" id="KW-1185">Reference proteome</keyword>
<evidence type="ECO:0000313" key="3">
    <source>
        <dbReference type="RefSeq" id="XP_033809413.1"/>
    </source>
</evidence>